<dbReference type="RefSeq" id="WP_109564485.1">
    <property type="nucleotide sequence ID" value="NZ_QGDJ01000004.1"/>
</dbReference>
<dbReference type="EC" id="2.6.1.-" evidence="1"/>
<gene>
    <name evidence="3" type="ORF">BCF38_104338</name>
    <name evidence="4" type="ORF">SAMN05421539_104338</name>
</gene>
<proteinExistence type="inferred from homology"/>
<dbReference type="GO" id="GO:0030170">
    <property type="term" value="F:pyridoxal phosphate binding"/>
    <property type="evidence" value="ECO:0007669"/>
    <property type="project" value="InterPro"/>
</dbReference>
<keyword evidence="1 4" id="KW-0032">Aminotransferase</keyword>
<protein>
    <recommendedName>
        <fullName evidence="1">Aminotransferase</fullName>
        <ecNumber evidence="1">2.6.1.-</ecNumber>
    </recommendedName>
</protein>
<evidence type="ECO:0000313" key="4">
    <source>
        <dbReference type="EMBL" id="SSA46063.1"/>
    </source>
</evidence>
<evidence type="ECO:0000313" key="3">
    <source>
        <dbReference type="EMBL" id="PWJ19401.1"/>
    </source>
</evidence>
<keyword evidence="1 4" id="KW-0808">Transferase</keyword>
<dbReference type="PANTHER" id="PTHR43510">
    <property type="entry name" value="AMINOTRANSFERASE FUNCTION, HYPOTHETICAL (EUROFUNG)"/>
    <property type="match status" value="1"/>
</dbReference>
<reference evidence="4 6" key="1">
    <citation type="submission" date="2016-10" db="EMBL/GenBank/DDBJ databases">
        <authorList>
            <person name="Cai Z."/>
        </authorList>
    </citation>
    <scope>NUCLEOTIDE SEQUENCE [LARGE SCALE GENOMIC DNA]</scope>
    <source>
        <strain evidence="4 6">DSM 25227</strain>
    </source>
</reference>
<dbReference type="CDD" id="cd00609">
    <property type="entry name" value="AAT_like"/>
    <property type="match status" value="1"/>
</dbReference>
<dbReference type="Gene3D" id="3.40.640.10">
    <property type="entry name" value="Type I PLP-dependent aspartate aminotransferase-like (Major domain)"/>
    <property type="match status" value="1"/>
</dbReference>
<evidence type="ECO:0000313" key="6">
    <source>
        <dbReference type="Proteomes" id="UP000251571"/>
    </source>
</evidence>
<sequence>MHIDPFGVEIWMNAWETRCRLNLAETCVAAMTLGELMEMTGRNADALSELRDVPLSYGAIEGSDRLRRAIAPLYAGRAAGDVLVTHGTIGANDLTWRALAGPGDHVVSVVPTYQQHVSIPESLGAEVTRLELTPEGGYLPDPDHLRSLMRPDTRVVAFTNPNNPTGSLMPDALLREIVATAEAAGATVLADEVYRGTGQTGDGRGLSVAEISPHAVATAGMSKAFSLAGLRLGWIVGPAWLREAAERHRDYTTISVGMVDDHLAALALEHADRILARSRRITRENLAILTDWVESEPGVTWVRPAAGTTALLHYDVEIGSEALCRTLLEETGVLLTPGAVMGAEGTLRIGFANRTEDLRAGLPLISGVLKALR</sequence>
<dbReference type="Proteomes" id="UP000251571">
    <property type="component" value="Unassembled WGS sequence"/>
</dbReference>
<dbReference type="InterPro" id="IPR015422">
    <property type="entry name" value="PyrdxlP-dep_Trfase_small"/>
</dbReference>
<keyword evidence="5" id="KW-1185">Reference proteome</keyword>
<comment type="similarity">
    <text evidence="1">Belongs to the class-I pyridoxal-phosphate-dependent aminotransferase family.</text>
</comment>
<feature type="domain" description="Aminotransferase class I/classII large" evidence="2">
    <location>
        <begin position="56"/>
        <end position="357"/>
    </location>
</feature>
<accession>A0A2Y9C7M0</accession>
<dbReference type="OrthoDB" id="9803354at2"/>
<dbReference type="AlphaFoldDB" id="A0A2Y9C7M0"/>
<dbReference type="InterPro" id="IPR004839">
    <property type="entry name" value="Aminotransferase_I/II_large"/>
</dbReference>
<name>A0A2Y9C7M0_9RHOB</name>
<dbReference type="PANTHER" id="PTHR43510:SF1">
    <property type="entry name" value="AMINOTRANSFERASE FUNCTION, HYPOTHETICAL (EUROFUNG)"/>
    <property type="match status" value="1"/>
</dbReference>
<dbReference type="Proteomes" id="UP000245839">
    <property type="component" value="Unassembled WGS sequence"/>
</dbReference>
<evidence type="ECO:0000259" key="2">
    <source>
        <dbReference type="Pfam" id="PF00155"/>
    </source>
</evidence>
<dbReference type="InterPro" id="IPR004838">
    <property type="entry name" value="NHTrfase_class1_PyrdxlP-BS"/>
</dbReference>
<dbReference type="Pfam" id="PF00155">
    <property type="entry name" value="Aminotran_1_2"/>
    <property type="match status" value="1"/>
</dbReference>
<dbReference type="PROSITE" id="PS00105">
    <property type="entry name" value="AA_TRANSFER_CLASS_1"/>
    <property type="match status" value="1"/>
</dbReference>
<dbReference type="InterPro" id="IPR015421">
    <property type="entry name" value="PyrdxlP-dep_Trfase_major"/>
</dbReference>
<reference evidence="3 5" key="2">
    <citation type="submission" date="2018-03" db="EMBL/GenBank/DDBJ databases">
        <title>Genomic Encyclopedia of Archaeal and Bacterial Type Strains, Phase II (KMG-II): from individual species to whole genera.</title>
        <authorList>
            <person name="Goeker M."/>
        </authorList>
    </citation>
    <scope>NUCLEOTIDE SEQUENCE [LARGE SCALE GENOMIC DNA]</scope>
    <source>
        <strain evidence="3 5">DSM 25227</strain>
    </source>
</reference>
<comment type="cofactor">
    <cofactor evidence="1">
        <name>pyridoxal 5'-phosphate</name>
        <dbReference type="ChEBI" id="CHEBI:597326"/>
    </cofactor>
</comment>
<organism evidence="4 6">
    <name type="scientific">Jannaschia seohaensis</name>
    <dbReference type="NCBI Taxonomy" id="475081"/>
    <lineage>
        <taxon>Bacteria</taxon>
        <taxon>Pseudomonadati</taxon>
        <taxon>Pseudomonadota</taxon>
        <taxon>Alphaproteobacteria</taxon>
        <taxon>Rhodobacterales</taxon>
        <taxon>Roseobacteraceae</taxon>
        <taxon>Jannaschia</taxon>
    </lineage>
</organism>
<dbReference type="EMBL" id="UETC01000004">
    <property type="protein sequence ID" value="SSA46063.1"/>
    <property type="molecule type" value="Genomic_DNA"/>
</dbReference>
<evidence type="ECO:0000313" key="5">
    <source>
        <dbReference type="Proteomes" id="UP000245839"/>
    </source>
</evidence>
<dbReference type="GO" id="GO:0008483">
    <property type="term" value="F:transaminase activity"/>
    <property type="evidence" value="ECO:0007669"/>
    <property type="project" value="UniProtKB-KW"/>
</dbReference>
<dbReference type="Gene3D" id="3.90.1150.10">
    <property type="entry name" value="Aspartate Aminotransferase, domain 1"/>
    <property type="match status" value="1"/>
</dbReference>
<dbReference type="SUPFAM" id="SSF53383">
    <property type="entry name" value="PLP-dependent transferases"/>
    <property type="match status" value="1"/>
</dbReference>
<dbReference type="InterPro" id="IPR015424">
    <property type="entry name" value="PyrdxlP-dep_Trfase"/>
</dbReference>
<dbReference type="EMBL" id="QGDJ01000004">
    <property type="protein sequence ID" value="PWJ19401.1"/>
    <property type="molecule type" value="Genomic_DNA"/>
</dbReference>
<evidence type="ECO:0000256" key="1">
    <source>
        <dbReference type="RuleBase" id="RU000481"/>
    </source>
</evidence>